<protein>
    <submittedName>
        <fullName evidence="1">Uncharacterized protein</fullName>
    </submittedName>
</protein>
<comment type="caution">
    <text evidence="1">The sequence shown here is derived from an EMBL/GenBank/DDBJ whole genome shotgun (WGS) entry which is preliminary data.</text>
</comment>
<evidence type="ECO:0000313" key="2">
    <source>
        <dbReference type="Proteomes" id="UP000310760"/>
    </source>
</evidence>
<name>A0A4V3RTF6_9BACT</name>
<accession>A0A4V3RTF6</accession>
<reference evidence="1 2" key="1">
    <citation type="submission" date="2019-04" db="EMBL/GenBank/DDBJ databases">
        <title>Microbes associate with the intestines of laboratory mice.</title>
        <authorList>
            <person name="Navarre W."/>
            <person name="Wong E."/>
            <person name="Huang K."/>
            <person name="Tropini C."/>
            <person name="Ng K."/>
            <person name="Yu B."/>
        </authorList>
    </citation>
    <scope>NUCLEOTIDE SEQUENCE [LARGE SCALE GENOMIC DNA]</scope>
    <source>
        <strain evidence="1 2">NM22_B1</strain>
    </source>
</reference>
<dbReference type="Proteomes" id="UP000310760">
    <property type="component" value="Unassembled WGS sequence"/>
</dbReference>
<dbReference type="AlphaFoldDB" id="A0A4V3RTF6"/>
<gene>
    <name evidence="1" type="ORF">E5339_08275</name>
</gene>
<organism evidence="1 2">
    <name type="scientific">Phocaeicola sartorii</name>
    <dbReference type="NCBI Taxonomy" id="671267"/>
    <lineage>
        <taxon>Bacteria</taxon>
        <taxon>Pseudomonadati</taxon>
        <taxon>Bacteroidota</taxon>
        <taxon>Bacteroidia</taxon>
        <taxon>Bacteroidales</taxon>
        <taxon>Bacteroidaceae</taxon>
        <taxon>Phocaeicola</taxon>
    </lineage>
</organism>
<dbReference type="RefSeq" id="WP_135951232.1">
    <property type="nucleotide sequence ID" value="NZ_SRYJ01000015.1"/>
</dbReference>
<proteinExistence type="predicted"/>
<dbReference type="EMBL" id="SRYJ01000015">
    <property type="protein sequence ID" value="TGY70919.1"/>
    <property type="molecule type" value="Genomic_DNA"/>
</dbReference>
<sequence>MKTFDSLNADFRRAFKQAEKQGIVKFTVEGIKDDPDSIYPMFEVSNNHVTYYSVQRQESVCITDMKIKAVIY</sequence>
<evidence type="ECO:0000313" key="1">
    <source>
        <dbReference type="EMBL" id="TGY70919.1"/>
    </source>
</evidence>